<dbReference type="Proteomes" id="UP000095286">
    <property type="component" value="Unplaced"/>
</dbReference>
<sequence>MIEYLEIVLAFISILPTKVLLIKAIAYLDIFIDDYFIYSTMHIIGSVRSILNYVIRLDEIVILVERYHGIKYSLNYENQNKLKYYVLATFFTIMCGYALKDIPIPITYYVIRRKCNIIFERERSITMNLSQKYQIKENKELTDRASTMIVGITIVQFCVNICWILIGIFFKSADQNILSLIIYTVLDASDIYAIFSFMLDQSVIKWAFKKFCKFLSVICCSQPKPAAKPHGATVSIVRRDSIPKTNDADIYFKMITSNWEK</sequence>
<reference evidence="2" key="1">
    <citation type="submission" date="2016-11" db="UniProtKB">
        <authorList>
            <consortium name="WormBaseParasite"/>
        </authorList>
    </citation>
    <scope>IDENTIFICATION</scope>
    <source>
        <strain evidence="2">KR3021</strain>
    </source>
</reference>
<accession>A0AC35UE49</accession>
<dbReference type="WBParaSite" id="RSKR_0001059750.1">
    <property type="protein sequence ID" value="RSKR_0001059750.1"/>
    <property type="gene ID" value="RSKR_0001059750"/>
</dbReference>
<evidence type="ECO:0000313" key="2">
    <source>
        <dbReference type="WBParaSite" id="RSKR_0001059750.1"/>
    </source>
</evidence>
<evidence type="ECO:0000313" key="1">
    <source>
        <dbReference type="Proteomes" id="UP000095286"/>
    </source>
</evidence>
<protein>
    <submittedName>
        <fullName evidence="2">G_PROTEIN_RECEP_F1_2 domain-containing protein</fullName>
    </submittedName>
</protein>
<organism evidence="1 2">
    <name type="scientific">Rhabditophanes sp. KR3021</name>
    <dbReference type="NCBI Taxonomy" id="114890"/>
    <lineage>
        <taxon>Eukaryota</taxon>
        <taxon>Metazoa</taxon>
        <taxon>Ecdysozoa</taxon>
        <taxon>Nematoda</taxon>
        <taxon>Chromadorea</taxon>
        <taxon>Rhabditida</taxon>
        <taxon>Tylenchina</taxon>
        <taxon>Panagrolaimomorpha</taxon>
        <taxon>Strongyloidoidea</taxon>
        <taxon>Alloionematidae</taxon>
        <taxon>Rhabditophanes</taxon>
    </lineage>
</organism>
<name>A0AC35UE49_9BILA</name>
<proteinExistence type="predicted"/>